<dbReference type="Gene3D" id="3.40.30.10">
    <property type="entry name" value="Glutaredoxin"/>
    <property type="match status" value="1"/>
</dbReference>
<dbReference type="Proteomes" id="UP000276133">
    <property type="component" value="Unassembled WGS sequence"/>
</dbReference>
<comment type="caution">
    <text evidence="4">The sequence shown here is derived from an EMBL/GenBank/DDBJ whole genome shotgun (WGS) entry which is preliminary data.</text>
</comment>
<dbReference type="InterPro" id="IPR036249">
    <property type="entry name" value="Thioredoxin-like_sf"/>
</dbReference>
<dbReference type="OrthoDB" id="262308at2759"/>
<dbReference type="Pfam" id="PF13899">
    <property type="entry name" value="Thioredoxin_7"/>
    <property type="match status" value="1"/>
</dbReference>
<dbReference type="STRING" id="10195.A0A3M7PST4"/>
<dbReference type="PANTHER" id="PTHR15337:SF11">
    <property type="entry name" value="THIOREDOXIN DOMAIN-CONTAINING PROTEIN"/>
    <property type="match status" value="1"/>
</dbReference>
<keyword evidence="1 3" id="KW-0732">Signal</keyword>
<accession>A0A3M7PST4</accession>
<feature type="signal peptide" evidence="3">
    <location>
        <begin position="1"/>
        <end position="21"/>
    </location>
</feature>
<name>A0A3M7PST4_BRAPC</name>
<dbReference type="InterPro" id="IPR051099">
    <property type="entry name" value="AGR/TXD"/>
</dbReference>
<dbReference type="SUPFAM" id="SSF52833">
    <property type="entry name" value="Thioredoxin-like"/>
    <property type="match status" value="1"/>
</dbReference>
<protein>
    <submittedName>
        <fullName evidence="4">Thioredoxin domain-containing 12</fullName>
    </submittedName>
</protein>
<keyword evidence="5" id="KW-1185">Reference proteome</keyword>
<dbReference type="EMBL" id="REGN01009048">
    <property type="protein sequence ID" value="RNA02100.1"/>
    <property type="molecule type" value="Genomic_DNA"/>
</dbReference>
<evidence type="ECO:0000313" key="4">
    <source>
        <dbReference type="EMBL" id="RNA02100.1"/>
    </source>
</evidence>
<feature type="compositionally biased region" description="Acidic residues" evidence="2">
    <location>
        <begin position="173"/>
        <end position="188"/>
    </location>
</feature>
<evidence type="ECO:0000256" key="1">
    <source>
        <dbReference type="ARBA" id="ARBA00022729"/>
    </source>
</evidence>
<feature type="region of interest" description="Disordered" evidence="2">
    <location>
        <begin position="173"/>
        <end position="195"/>
    </location>
</feature>
<reference evidence="4 5" key="1">
    <citation type="journal article" date="2018" name="Sci. Rep.">
        <title>Genomic signatures of local adaptation to the degree of environmental predictability in rotifers.</title>
        <authorList>
            <person name="Franch-Gras L."/>
            <person name="Hahn C."/>
            <person name="Garcia-Roger E.M."/>
            <person name="Carmona M.J."/>
            <person name="Serra M."/>
            <person name="Gomez A."/>
        </authorList>
    </citation>
    <scope>NUCLEOTIDE SEQUENCE [LARGE SCALE GENOMIC DNA]</scope>
    <source>
        <strain evidence="4">HYR1</strain>
    </source>
</reference>
<organism evidence="4 5">
    <name type="scientific">Brachionus plicatilis</name>
    <name type="common">Marine rotifer</name>
    <name type="synonym">Brachionus muelleri</name>
    <dbReference type="NCBI Taxonomy" id="10195"/>
    <lineage>
        <taxon>Eukaryota</taxon>
        <taxon>Metazoa</taxon>
        <taxon>Spiralia</taxon>
        <taxon>Gnathifera</taxon>
        <taxon>Rotifera</taxon>
        <taxon>Eurotatoria</taxon>
        <taxon>Monogononta</taxon>
        <taxon>Pseudotrocha</taxon>
        <taxon>Ploima</taxon>
        <taxon>Brachionidae</taxon>
        <taxon>Brachionus</taxon>
    </lineage>
</organism>
<dbReference type="AlphaFoldDB" id="A0A3M7PST4"/>
<evidence type="ECO:0000256" key="2">
    <source>
        <dbReference type="SAM" id="MobiDB-lite"/>
    </source>
</evidence>
<sequence length="195" mass="22669">MFSYKCLIFTLILSILNELKATETEKKFNGVSGVKWTNMEQALNGELVKPIFVLIQKSWCKACQNLKDSLAESLKFKELSELFYMISYEDEEETKEKSYTPDGNYIPRIFFLNSAGGPRHDIYNENGNPDYKYFYSNADQVVHSMEKAIEIFYTNEENGDEITDYENLEDDYESGFDEELSLDDEDESAILHEDL</sequence>
<evidence type="ECO:0000313" key="5">
    <source>
        <dbReference type="Proteomes" id="UP000276133"/>
    </source>
</evidence>
<dbReference type="PANTHER" id="PTHR15337">
    <property type="entry name" value="ANTERIOR GRADIENT PROTEIN-RELATED"/>
    <property type="match status" value="1"/>
</dbReference>
<gene>
    <name evidence="4" type="ORF">BpHYR1_019912</name>
</gene>
<feature type="chain" id="PRO_5018089081" evidence="3">
    <location>
        <begin position="22"/>
        <end position="195"/>
    </location>
</feature>
<proteinExistence type="predicted"/>
<evidence type="ECO:0000256" key="3">
    <source>
        <dbReference type="SAM" id="SignalP"/>
    </source>
</evidence>